<dbReference type="InterPro" id="IPR011992">
    <property type="entry name" value="EF-hand-dom_pair"/>
</dbReference>
<dbReference type="InterPro" id="IPR002048">
    <property type="entry name" value="EF_hand_dom"/>
</dbReference>
<evidence type="ECO:0000256" key="4">
    <source>
        <dbReference type="ARBA" id="ARBA00022737"/>
    </source>
</evidence>
<dbReference type="InterPro" id="IPR051426">
    <property type="entry name" value="Peflin/Sorcin_CaBP"/>
</dbReference>
<dbReference type="EMBL" id="JALJOT010000005">
    <property type="protein sequence ID" value="KAK9915035.1"/>
    <property type="molecule type" value="Genomic_DNA"/>
</dbReference>
<proteinExistence type="predicted"/>
<feature type="domain" description="EF-hand" evidence="6">
    <location>
        <begin position="37"/>
        <end position="72"/>
    </location>
</feature>
<dbReference type="Proteomes" id="UP001491310">
    <property type="component" value="Unassembled WGS sequence"/>
</dbReference>
<dbReference type="Pfam" id="PF13499">
    <property type="entry name" value="EF-hand_7"/>
    <property type="match status" value="2"/>
</dbReference>
<dbReference type="PROSITE" id="PS50222">
    <property type="entry name" value="EF_HAND_2"/>
    <property type="match status" value="2"/>
</dbReference>
<gene>
    <name evidence="7" type="ORF">WJX75_003897</name>
</gene>
<evidence type="ECO:0000256" key="2">
    <source>
        <dbReference type="ARBA" id="ARBA00022490"/>
    </source>
</evidence>
<evidence type="ECO:0000256" key="1">
    <source>
        <dbReference type="ARBA" id="ARBA00004496"/>
    </source>
</evidence>
<dbReference type="Gene3D" id="1.10.238.10">
    <property type="entry name" value="EF-hand"/>
    <property type="match status" value="1"/>
</dbReference>
<protein>
    <recommendedName>
        <fullName evidence="6">EF-hand domain-containing protein</fullName>
    </recommendedName>
</protein>
<dbReference type="PROSITE" id="PS00018">
    <property type="entry name" value="EF_HAND_1"/>
    <property type="match status" value="2"/>
</dbReference>
<comment type="caution">
    <text evidence="7">The sequence shown here is derived from an EMBL/GenBank/DDBJ whole genome shotgun (WGS) entry which is preliminary data.</text>
</comment>
<keyword evidence="2" id="KW-0963">Cytoplasm</keyword>
<evidence type="ECO:0000256" key="5">
    <source>
        <dbReference type="ARBA" id="ARBA00022837"/>
    </source>
</evidence>
<dbReference type="SUPFAM" id="SSF47473">
    <property type="entry name" value="EF-hand"/>
    <property type="match status" value="1"/>
</dbReference>
<evidence type="ECO:0000313" key="8">
    <source>
        <dbReference type="Proteomes" id="UP001491310"/>
    </source>
</evidence>
<evidence type="ECO:0000313" key="7">
    <source>
        <dbReference type="EMBL" id="KAK9915035.1"/>
    </source>
</evidence>
<dbReference type="SMART" id="SM00054">
    <property type="entry name" value="EFh"/>
    <property type="match status" value="4"/>
</dbReference>
<sequence>MVDAQIQQWFGAIDTDRNGALSSEELQRALGLGGMNFSLKVCAALIRLHDRDNTGTIGHEEFRTLNHFIMDLQQRFQQYDTARRGRLDKTTVGQLLQSLGHRLDTPAFEALFTVYDPDRSGSTDIAEFVAMNIFLRSAQATFQAFDAQRQGRITLDYNQFVYAASNIG</sequence>
<comment type="subcellular location">
    <subcellularLocation>
        <location evidence="1">Cytoplasm</location>
    </subcellularLocation>
</comment>
<dbReference type="InterPro" id="IPR018247">
    <property type="entry name" value="EF_Hand_1_Ca_BS"/>
</dbReference>
<evidence type="ECO:0000256" key="3">
    <source>
        <dbReference type="ARBA" id="ARBA00022723"/>
    </source>
</evidence>
<organism evidence="7 8">
    <name type="scientific">Coccomyxa subellipsoidea</name>
    <dbReference type="NCBI Taxonomy" id="248742"/>
    <lineage>
        <taxon>Eukaryota</taxon>
        <taxon>Viridiplantae</taxon>
        <taxon>Chlorophyta</taxon>
        <taxon>core chlorophytes</taxon>
        <taxon>Trebouxiophyceae</taxon>
        <taxon>Trebouxiophyceae incertae sedis</taxon>
        <taxon>Coccomyxaceae</taxon>
        <taxon>Coccomyxa</taxon>
    </lineage>
</organism>
<reference evidence="7 8" key="1">
    <citation type="journal article" date="2024" name="Nat. Commun.">
        <title>Phylogenomics reveals the evolutionary origins of lichenization in chlorophyte algae.</title>
        <authorList>
            <person name="Puginier C."/>
            <person name="Libourel C."/>
            <person name="Otte J."/>
            <person name="Skaloud P."/>
            <person name="Haon M."/>
            <person name="Grisel S."/>
            <person name="Petersen M."/>
            <person name="Berrin J.G."/>
            <person name="Delaux P.M."/>
            <person name="Dal Grande F."/>
            <person name="Keller J."/>
        </authorList>
    </citation>
    <scope>NUCLEOTIDE SEQUENCE [LARGE SCALE GENOMIC DNA]</scope>
    <source>
        <strain evidence="7 8">SAG 216-7</strain>
    </source>
</reference>
<evidence type="ECO:0000259" key="6">
    <source>
        <dbReference type="PROSITE" id="PS50222"/>
    </source>
</evidence>
<dbReference type="PANTHER" id="PTHR46212:SF3">
    <property type="entry name" value="GH27120P"/>
    <property type="match status" value="1"/>
</dbReference>
<keyword evidence="8" id="KW-1185">Reference proteome</keyword>
<keyword evidence="5" id="KW-0106">Calcium</keyword>
<keyword evidence="4" id="KW-0677">Repeat</keyword>
<name>A0ABR2YT91_9CHLO</name>
<feature type="domain" description="EF-hand" evidence="6">
    <location>
        <begin position="1"/>
        <end position="36"/>
    </location>
</feature>
<accession>A0ABR2YT91</accession>
<keyword evidence="3" id="KW-0479">Metal-binding</keyword>
<dbReference type="PANTHER" id="PTHR46212">
    <property type="entry name" value="PEFLIN"/>
    <property type="match status" value="1"/>
</dbReference>